<proteinExistence type="predicted"/>
<dbReference type="RefSeq" id="WP_300959524.1">
    <property type="nucleotide sequence ID" value="NZ_JAUHJR010000001.1"/>
</dbReference>
<feature type="transmembrane region" description="Helical" evidence="1">
    <location>
        <begin position="116"/>
        <end position="139"/>
    </location>
</feature>
<evidence type="ECO:0000256" key="1">
    <source>
        <dbReference type="SAM" id="Phobius"/>
    </source>
</evidence>
<feature type="transmembrane region" description="Helical" evidence="1">
    <location>
        <begin position="284"/>
        <end position="303"/>
    </location>
</feature>
<keyword evidence="1" id="KW-0472">Membrane</keyword>
<name>A0ABT8ERC3_9ACTN</name>
<keyword evidence="1" id="KW-1133">Transmembrane helix</keyword>
<organism evidence="2 3">
    <name type="scientific">Nocardioides abyssi</name>
    <dbReference type="NCBI Taxonomy" id="3058370"/>
    <lineage>
        <taxon>Bacteria</taxon>
        <taxon>Bacillati</taxon>
        <taxon>Actinomycetota</taxon>
        <taxon>Actinomycetes</taxon>
        <taxon>Propionibacteriales</taxon>
        <taxon>Nocardioidaceae</taxon>
        <taxon>Nocardioides</taxon>
    </lineage>
</organism>
<reference evidence="2" key="1">
    <citation type="submission" date="2023-06" db="EMBL/GenBank/DDBJ databases">
        <title>Draft genome sequence of Nocardioides sp. SOB72.</title>
        <authorList>
            <person name="Zhang G."/>
        </authorList>
    </citation>
    <scope>NUCLEOTIDE SEQUENCE</scope>
    <source>
        <strain evidence="2">SOB72</strain>
    </source>
</reference>
<evidence type="ECO:0000313" key="3">
    <source>
        <dbReference type="Proteomes" id="UP001168537"/>
    </source>
</evidence>
<sequence>MSVGPTRDGRAAAADPLRATESWFLHHGLAYFVPDERRRAREALRPRRFLPLAVLTVLVALAGGVAVAWLSDQVTAAPALLLTVGVLGATAYALTSLRTRPIVVWALRRGLGSLRTLLPMMSRALPLLLLFVMFLFVNAEAWQLAASLSTGTLWLVVLLFSLLAVAFLLVRLPEEVDRTDDDVDDDFLLRACAGTPLEQECRALVDDPTADPAAHATVAGFERWNLVLVLVVIQAVQVLLLAATVLVFFLVFGGLVMDIEVQYAWTGLPEGAIRNLPYLDQVSVPLFQVSLFLAAFSNLYLTVSTVTDETYREQFFGSVLREMERAVGVRAVYLALRERRA</sequence>
<keyword evidence="1" id="KW-0812">Transmembrane</keyword>
<gene>
    <name evidence="2" type="ORF">QWY29_04825</name>
</gene>
<comment type="caution">
    <text evidence="2">The sequence shown here is derived from an EMBL/GenBank/DDBJ whole genome shotgun (WGS) entry which is preliminary data.</text>
</comment>
<dbReference type="Proteomes" id="UP001168537">
    <property type="component" value="Unassembled WGS sequence"/>
</dbReference>
<feature type="transmembrane region" description="Helical" evidence="1">
    <location>
        <begin position="151"/>
        <end position="170"/>
    </location>
</feature>
<accession>A0ABT8ERC3</accession>
<protein>
    <recommendedName>
        <fullName evidence="4">Integral membrane protein</fullName>
    </recommendedName>
</protein>
<feature type="transmembrane region" description="Helical" evidence="1">
    <location>
        <begin position="49"/>
        <end position="70"/>
    </location>
</feature>
<dbReference type="EMBL" id="JAUHJR010000001">
    <property type="protein sequence ID" value="MDN4160667.1"/>
    <property type="molecule type" value="Genomic_DNA"/>
</dbReference>
<feature type="transmembrane region" description="Helical" evidence="1">
    <location>
        <begin position="76"/>
        <end position="95"/>
    </location>
</feature>
<evidence type="ECO:0008006" key="4">
    <source>
        <dbReference type="Google" id="ProtNLM"/>
    </source>
</evidence>
<feature type="transmembrane region" description="Helical" evidence="1">
    <location>
        <begin position="226"/>
        <end position="252"/>
    </location>
</feature>
<evidence type="ECO:0000313" key="2">
    <source>
        <dbReference type="EMBL" id="MDN4160667.1"/>
    </source>
</evidence>
<keyword evidence="3" id="KW-1185">Reference proteome</keyword>